<keyword evidence="2" id="KW-0560">Oxidoreductase</keyword>
<organism evidence="3 4">
    <name type="scientific">Gossypium stocksii</name>
    <dbReference type="NCBI Taxonomy" id="47602"/>
    <lineage>
        <taxon>Eukaryota</taxon>
        <taxon>Viridiplantae</taxon>
        <taxon>Streptophyta</taxon>
        <taxon>Embryophyta</taxon>
        <taxon>Tracheophyta</taxon>
        <taxon>Spermatophyta</taxon>
        <taxon>Magnoliopsida</taxon>
        <taxon>eudicotyledons</taxon>
        <taxon>Gunneridae</taxon>
        <taxon>Pentapetalae</taxon>
        <taxon>rosids</taxon>
        <taxon>malvids</taxon>
        <taxon>Malvales</taxon>
        <taxon>Malvaceae</taxon>
        <taxon>Malvoideae</taxon>
        <taxon>Gossypium</taxon>
    </lineage>
</organism>
<reference evidence="3 4" key="1">
    <citation type="journal article" date="2021" name="Plant Biotechnol. J.">
        <title>Multi-omics assisted identification of the key and species-specific regulatory components of drought-tolerant mechanisms in Gossypium stocksii.</title>
        <authorList>
            <person name="Yu D."/>
            <person name="Ke L."/>
            <person name="Zhang D."/>
            <person name="Wu Y."/>
            <person name="Sun Y."/>
            <person name="Mei J."/>
            <person name="Sun J."/>
            <person name="Sun Y."/>
        </authorList>
    </citation>
    <scope>NUCLEOTIDE SEQUENCE [LARGE SCALE GENOMIC DNA]</scope>
    <source>
        <strain evidence="4">cv. E1</strain>
        <tissue evidence="3">Leaf</tissue>
    </source>
</reference>
<dbReference type="AlphaFoldDB" id="A0A9D4AHX6"/>
<evidence type="ECO:0000256" key="1">
    <source>
        <dbReference type="ARBA" id="ARBA00006484"/>
    </source>
</evidence>
<comment type="similarity">
    <text evidence="1">Belongs to the short-chain dehydrogenases/reductases (SDR) family.</text>
</comment>
<proteinExistence type="inferred from homology"/>
<gene>
    <name evidence="3" type="ORF">J1N35_006282</name>
</gene>
<name>A0A9D4AHX6_9ROSI</name>
<dbReference type="InterPro" id="IPR036291">
    <property type="entry name" value="NAD(P)-bd_dom_sf"/>
</dbReference>
<dbReference type="GO" id="GO:0016491">
    <property type="term" value="F:oxidoreductase activity"/>
    <property type="evidence" value="ECO:0007669"/>
    <property type="project" value="UniProtKB-KW"/>
</dbReference>
<sequence length="114" mass="12215">MFNNAGIPSDNEVRVTQATEDFKRVFDVNVLGGFLGAKYAARVMVLFKKEEGRGDVCGLAVLKGTVLEPEDFAHAALNLASDEAKFISGVNLPVDAAYGVSNQSWKMGFAALSE</sequence>
<accession>A0A9D4AHX6</accession>
<dbReference type="EMBL" id="JAIQCV010000002">
    <property type="protein sequence ID" value="KAH1123122.1"/>
    <property type="molecule type" value="Genomic_DNA"/>
</dbReference>
<protein>
    <submittedName>
        <fullName evidence="3">Uncharacterized protein</fullName>
    </submittedName>
</protein>
<dbReference type="OrthoDB" id="1726742at2759"/>
<evidence type="ECO:0000313" key="3">
    <source>
        <dbReference type="EMBL" id="KAH1123122.1"/>
    </source>
</evidence>
<dbReference type="PANTHER" id="PTHR43180">
    <property type="entry name" value="3-OXOACYL-(ACYL-CARRIER-PROTEIN) REDUCTASE (AFU_ORTHOLOGUE AFUA_6G11210)"/>
    <property type="match status" value="1"/>
</dbReference>
<dbReference type="SUPFAM" id="SSF51735">
    <property type="entry name" value="NAD(P)-binding Rossmann-fold domains"/>
    <property type="match status" value="1"/>
</dbReference>
<dbReference type="Proteomes" id="UP000828251">
    <property type="component" value="Unassembled WGS sequence"/>
</dbReference>
<evidence type="ECO:0000313" key="4">
    <source>
        <dbReference type="Proteomes" id="UP000828251"/>
    </source>
</evidence>
<keyword evidence="4" id="KW-1185">Reference proteome</keyword>
<comment type="caution">
    <text evidence="3">The sequence shown here is derived from an EMBL/GenBank/DDBJ whole genome shotgun (WGS) entry which is preliminary data.</text>
</comment>
<dbReference type="PANTHER" id="PTHR43180:SF49">
    <property type="entry name" value="MOMILACTONE A SYNTHASE-LIKE"/>
    <property type="match status" value="1"/>
</dbReference>
<dbReference type="Gene3D" id="3.40.50.720">
    <property type="entry name" value="NAD(P)-binding Rossmann-like Domain"/>
    <property type="match status" value="2"/>
</dbReference>
<evidence type="ECO:0000256" key="2">
    <source>
        <dbReference type="ARBA" id="ARBA00023002"/>
    </source>
</evidence>